<keyword evidence="2 6" id="KW-0678">Repressor</keyword>
<dbReference type="NCBIfam" id="TIGR01568">
    <property type="entry name" value="A_thal_3678"/>
    <property type="match status" value="1"/>
</dbReference>
<comment type="function">
    <text evidence="6">Transcriptional repressor that regulates multiple aspects of plant growth and development.</text>
</comment>
<evidence type="ECO:0000256" key="7">
    <source>
        <dbReference type="SAM" id="MobiDB-lite"/>
    </source>
</evidence>
<evidence type="ECO:0000256" key="5">
    <source>
        <dbReference type="ARBA" id="ARBA00023242"/>
    </source>
</evidence>
<sequence length="320" mass="35306">MGGKKVVKIPRALFRMLKNLGRIANSKTSPPTKEKQPKLPQIDSSLPVMSNTFKEPISSQQSQPDLTEPPRISYSKTANVFPMFAFGKCFGHPAGLDSPSFHFYSTSELSSLPSSEPITDNSVACKGSLNEHGLASESSLCNCKASSKTTDLATVMGDKSVPRATLEVTTLPPIATKPKVNNMDKDHANAPLHVKIAKEASVKMVKEVNTRTSSRSPRLKLRSNSPRIGSAKVRPRGKSFRQRKKSSSSSETVAVVKCSSDPQRDFWESMVEMIVESNINDPKDLEELLICYLSLNSNKYHDLIVKVFRQIWLDLNQIGV</sequence>
<dbReference type="AlphaFoldDB" id="A0AAN8VG69"/>
<evidence type="ECO:0000313" key="9">
    <source>
        <dbReference type="EMBL" id="KAK6932934.1"/>
    </source>
</evidence>
<evidence type="ECO:0000313" key="10">
    <source>
        <dbReference type="Proteomes" id="UP001370490"/>
    </source>
</evidence>
<dbReference type="Proteomes" id="UP001370490">
    <property type="component" value="Unassembled WGS sequence"/>
</dbReference>
<dbReference type="PANTHER" id="PTHR33057">
    <property type="entry name" value="TRANSCRIPTION REPRESSOR OFP7-RELATED"/>
    <property type="match status" value="1"/>
</dbReference>
<dbReference type="Pfam" id="PF04844">
    <property type="entry name" value="Ovate"/>
    <property type="match status" value="1"/>
</dbReference>
<organism evidence="9 10">
    <name type="scientific">Dillenia turbinata</name>
    <dbReference type="NCBI Taxonomy" id="194707"/>
    <lineage>
        <taxon>Eukaryota</taxon>
        <taxon>Viridiplantae</taxon>
        <taxon>Streptophyta</taxon>
        <taxon>Embryophyta</taxon>
        <taxon>Tracheophyta</taxon>
        <taxon>Spermatophyta</taxon>
        <taxon>Magnoliopsida</taxon>
        <taxon>eudicotyledons</taxon>
        <taxon>Gunneridae</taxon>
        <taxon>Pentapetalae</taxon>
        <taxon>Dilleniales</taxon>
        <taxon>Dilleniaceae</taxon>
        <taxon>Dillenia</taxon>
    </lineage>
</organism>
<feature type="domain" description="OVATE" evidence="8">
    <location>
        <begin position="255"/>
        <end position="314"/>
    </location>
</feature>
<evidence type="ECO:0000256" key="3">
    <source>
        <dbReference type="ARBA" id="ARBA00023015"/>
    </source>
</evidence>
<feature type="region of interest" description="Disordered" evidence="7">
    <location>
        <begin position="23"/>
        <end position="46"/>
    </location>
</feature>
<name>A0AAN8VG69_9MAGN</name>
<comment type="subcellular location">
    <subcellularLocation>
        <location evidence="1 6">Nucleus</location>
    </subcellularLocation>
</comment>
<dbReference type="GO" id="GO:0045892">
    <property type="term" value="P:negative regulation of DNA-templated transcription"/>
    <property type="evidence" value="ECO:0007669"/>
    <property type="project" value="UniProtKB-UniRule"/>
</dbReference>
<evidence type="ECO:0000256" key="1">
    <source>
        <dbReference type="ARBA" id="ARBA00004123"/>
    </source>
</evidence>
<accession>A0AAN8VG69</accession>
<dbReference type="EMBL" id="JBAMMX010000009">
    <property type="protein sequence ID" value="KAK6932934.1"/>
    <property type="molecule type" value="Genomic_DNA"/>
</dbReference>
<keyword evidence="10" id="KW-1185">Reference proteome</keyword>
<evidence type="ECO:0000259" key="8">
    <source>
        <dbReference type="PROSITE" id="PS51754"/>
    </source>
</evidence>
<feature type="region of interest" description="Disordered" evidence="7">
    <location>
        <begin position="209"/>
        <end position="248"/>
    </location>
</feature>
<evidence type="ECO:0000256" key="4">
    <source>
        <dbReference type="ARBA" id="ARBA00023163"/>
    </source>
</evidence>
<dbReference type="InterPro" id="IPR006458">
    <property type="entry name" value="Ovate_C"/>
</dbReference>
<proteinExistence type="predicted"/>
<comment type="caution">
    <text evidence="9">The sequence shown here is derived from an EMBL/GenBank/DDBJ whole genome shotgun (WGS) entry which is preliminary data.</text>
</comment>
<feature type="compositionally biased region" description="Polar residues" evidence="7">
    <location>
        <begin position="210"/>
        <end position="227"/>
    </location>
</feature>
<keyword evidence="3 6" id="KW-0805">Transcription regulation</keyword>
<evidence type="ECO:0000256" key="2">
    <source>
        <dbReference type="ARBA" id="ARBA00022491"/>
    </source>
</evidence>
<dbReference type="InterPro" id="IPR038933">
    <property type="entry name" value="Ovate"/>
</dbReference>
<feature type="compositionally biased region" description="Basic residues" evidence="7">
    <location>
        <begin position="233"/>
        <end position="246"/>
    </location>
</feature>
<gene>
    <name evidence="9" type="ORF">RJ641_035828</name>
</gene>
<evidence type="ECO:0000256" key="6">
    <source>
        <dbReference type="RuleBase" id="RU367028"/>
    </source>
</evidence>
<protein>
    <recommendedName>
        <fullName evidence="6">Transcription repressor</fullName>
    </recommendedName>
    <alternativeName>
        <fullName evidence="6">Ovate family protein</fullName>
    </alternativeName>
</protein>
<reference evidence="9 10" key="1">
    <citation type="submission" date="2023-12" db="EMBL/GenBank/DDBJ databases">
        <title>A high-quality genome assembly for Dillenia turbinata (Dilleniales).</title>
        <authorList>
            <person name="Chanderbali A."/>
        </authorList>
    </citation>
    <scope>NUCLEOTIDE SEQUENCE [LARGE SCALE GENOMIC DNA]</scope>
    <source>
        <strain evidence="9">LSX21</strain>
        <tissue evidence="9">Leaf</tissue>
    </source>
</reference>
<dbReference type="GO" id="GO:0005634">
    <property type="term" value="C:nucleus"/>
    <property type="evidence" value="ECO:0007669"/>
    <property type="project" value="UniProtKB-SubCell"/>
</dbReference>
<dbReference type="PROSITE" id="PS51754">
    <property type="entry name" value="OVATE"/>
    <property type="match status" value="1"/>
</dbReference>
<dbReference type="PANTHER" id="PTHR33057:SF82">
    <property type="entry name" value="TRANSCRIPTION REPRESSOR OFP5"/>
    <property type="match status" value="1"/>
</dbReference>
<keyword evidence="4 6" id="KW-0804">Transcription</keyword>
<keyword evidence="5 6" id="KW-0539">Nucleus</keyword>